<evidence type="ECO:0000256" key="5">
    <source>
        <dbReference type="ARBA" id="ARBA00022741"/>
    </source>
</evidence>
<dbReference type="GO" id="GO:0004674">
    <property type="term" value="F:protein serine/threonine kinase activity"/>
    <property type="evidence" value="ECO:0007669"/>
    <property type="project" value="UniProtKB-KW"/>
</dbReference>
<evidence type="ECO:0000256" key="6">
    <source>
        <dbReference type="ARBA" id="ARBA00022777"/>
    </source>
</evidence>
<dbReference type="InterPro" id="IPR008271">
    <property type="entry name" value="Ser/Thr_kinase_AS"/>
</dbReference>
<evidence type="ECO:0000259" key="12">
    <source>
        <dbReference type="PROSITE" id="PS50011"/>
    </source>
</evidence>
<keyword evidence="11" id="KW-0472">Membrane</keyword>
<keyword evidence="6 14" id="KW-0418">Kinase</keyword>
<gene>
    <name evidence="14" type="ORF">GFD30_22235</name>
</gene>
<evidence type="ECO:0000256" key="1">
    <source>
        <dbReference type="ARBA" id="ARBA00012513"/>
    </source>
</evidence>
<evidence type="ECO:0000313" key="15">
    <source>
        <dbReference type="Proteomes" id="UP000477750"/>
    </source>
</evidence>
<keyword evidence="11" id="KW-1133">Transmembrane helix</keyword>
<protein>
    <recommendedName>
        <fullName evidence="1">non-specific serine/threonine protein kinase</fullName>
        <ecNumber evidence="1">2.7.11.1</ecNumber>
    </recommendedName>
</protein>
<dbReference type="PANTHER" id="PTHR43289">
    <property type="entry name" value="MITOGEN-ACTIVATED PROTEIN KINASE KINASE KINASE 20-RELATED"/>
    <property type="match status" value="1"/>
</dbReference>
<dbReference type="PROSITE" id="PS00108">
    <property type="entry name" value="PROTEIN_KINASE_ST"/>
    <property type="match status" value="1"/>
</dbReference>
<comment type="catalytic activity">
    <reaction evidence="9">
        <text>L-seryl-[protein] + ATP = O-phospho-L-seryl-[protein] + ADP + H(+)</text>
        <dbReference type="Rhea" id="RHEA:17989"/>
        <dbReference type="Rhea" id="RHEA-COMP:9863"/>
        <dbReference type="Rhea" id="RHEA-COMP:11604"/>
        <dbReference type="ChEBI" id="CHEBI:15378"/>
        <dbReference type="ChEBI" id="CHEBI:29999"/>
        <dbReference type="ChEBI" id="CHEBI:30616"/>
        <dbReference type="ChEBI" id="CHEBI:83421"/>
        <dbReference type="ChEBI" id="CHEBI:456216"/>
        <dbReference type="EC" id="2.7.11.1"/>
    </reaction>
</comment>
<dbReference type="PANTHER" id="PTHR43289:SF6">
    <property type="entry name" value="SERINE_THREONINE-PROTEIN KINASE NEKL-3"/>
    <property type="match status" value="1"/>
</dbReference>
<dbReference type="InterPro" id="IPR005543">
    <property type="entry name" value="PASTA_dom"/>
</dbReference>
<keyword evidence="2" id="KW-0723">Serine/threonine-protein kinase</keyword>
<feature type="compositionally biased region" description="Acidic residues" evidence="10">
    <location>
        <begin position="440"/>
        <end position="450"/>
    </location>
</feature>
<feature type="domain" description="Protein kinase" evidence="12">
    <location>
        <begin position="31"/>
        <end position="305"/>
    </location>
</feature>
<evidence type="ECO:0000256" key="2">
    <source>
        <dbReference type="ARBA" id="ARBA00022527"/>
    </source>
</evidence>
<feature type="compositionally biased region" description="Gly residues" evidence="10">
    <location>
        <begin position="427"/>
        <end position="439"/>
    </location>
</feature>
<dbReference type="CDD" id="cd14014">
    <property type="entry name" value="STKc_PknB_like"/>
    <property type="match status" value="1"/>
</dbReference>
<dbReference type="InterPro" id="IPR000719">
    <property type="entry name" value="Prot_kinase_dom"/>
</dbReference>
<dbReference type="GO" id="GO:0005524">
    <property type="term" value="F:ATP binding"/>
    <property type="evidence" value="ECO:0007669"/>
    <property type="project" value="UniProtKB-KW"/>
</dbReference>
<evidence type="ECO:0000256" key="4">
    <source>
        <dbReference type="ARBA" id="ARBA00022737"/>
    </source>
</evidence>
<feature type="transmembrane region" description="Helical" evidence="11">
    <location>
        <begin position="340"/>
        <end position="362"/>
    </location>
</feature>
<feature type="domain" description="PASTA" evidence="13">
    <location>
        <begin position="455"/>
        <end position="523"/>
    </location>
</feature>
<dbReference type="Pfam" id="PF00069">
    <property type="entry name" value="Pkinase"/>
    <property type="match status" value="1"/>
</dbReference>
<sequence>MAASAILGGPTTRLQLARIAVQTGSMIADRYRLDAPIASGGMGSVWKAHDTRLERAVALKILKSNLERDETARARFQHEAQAVASLRHPGIAALHDYGETEGDTGETLAYLVMELIEGRTLTARLLEGPLPAPETMRLCAEVASALHHAHETGIVHRDIKPANIIIDRRGQAVLVDFGIALSPGRGTITESGMLMGTLYYASPEQLEGRPLTGATDVYSLGAVAYECLCGTPPFTGDTAGTILNGHLNQPPPPLPGHVPPAPAAAILQALAKDPGARWPSAEEFARVCRDAEADPQTPQAVSPVLAVPGAAGPWTPPAGAHPFEPATTALTDRRRRPRRALIAVPVAMAVLVIAVAVSLSPWSRADDNGSGASGTIETQGTEAETTGAVAGAGTPASESPASPSGSAPAETTAAATDGGVETSGDDTAGGGGGTGGGDGGGEESDDEEGGMVDPGAASIPDVTGLWYDDARAELRAAGWESVALDTVSDDPDTGQTECTVVYQDPPGGTPTHYDETVTLTYWEIEPGFC</sequence>
<dbReference type="Gene3D" id="1.10.510.10">
    <property type="entry name" value="Transferase(Phosphotransferase) domain 1"/>
    <property type="match status" value="1"/>
</dbReference>
<dbReference type="FunFam" id="1.10.510.10:FF:000021">
    <property type="entry name" value="Serine/threonine protein kinase"/>
    <property type="match status" value="1"/>
</dbReference>
<feature type="compositionally biased region" description="Low complexity" evidence="10">
    <location>
        <begin position="374"/>
        <end position="416"/>
    </location>
</feature>
<evidence type="ECO:0000256" key="10">
    <source>
        <dbReference type="SAM" id="MobiDB-lite"/>
    </source>
</evidence>
<dbReference type="EC" id="2.7.11.1" evidence="1"/>
<dbReference type="Pfam" id="PF03793">
    <property type="entry name" value="PASTA"/>
    <property type="match status" value="1"/>
</dbReference>
<comment type="caution">
    <text evidence="14">The sequence shown here is derived from an EMBL/GenBank/DDBJ whole genome shotgun (WGS) entry which is preliminary data.</text>
</comment>
<evidence type="ECO:0000259" key="13">
    <source>
        <dbReference type="PROSITE" id="PS51178"/>
    </source>
</evidence>
<dbReference type="PROSITE" id="PS51178">
    <property type="entry name" value="PASTA"/>
    <property type="match status" value="1"/>
</dbReference>
<keyword evidence="15" id="KW-1185">Reference proteome</keyword>
<evidence type="ECO:0000256" key="8">
    <source>
        <dbReference type="ARBA" id="ARBA00047899"/>
    </source>
</evidence>
<dbReference type="GO" id="GO:0045717">
    <property type="term" value="P:negative regulation of fatty acid biosynthetic process"/>
    <property type="evidence" value="ECO:0007669"/>
    <property type="project" value="UniProtKB-ARBA"/>
</dbReference>
<dbReference type="CDD" id="cd06577">
    <property type="entry name" value="PASTA_pknB"/>
    <property type="match status" value="1"/>
</dbReference>
<dbReference type="Gene3D" id="3.30.200.20">
    <property type="entry name" value="Phosphorylase Kinase, domain 1"/>
    <property type="match status" value="1"/>
</dbReference>
<keyword evidence="4" id="KW-0677">Repeat</keyword>
<keyword evidence="3" id="KW-0808">Transferase</keyword>
<dbReference type="FunFam" id="3.30.200.20:FF:000035">
    <property type="entry name" value="Serine/threonine protein kinase Stk1"/>
    <property type="match status" value="1"/>
</dbReference>
<name>A0A6L5GF90_9ACTN</name>
<accession>A0A6L5GF90</accession>
<proteinExistence type="predicted"/>
<dbReference type="SUPFAM" id="SSF56112">
    <property type="entry name" value="Protein kinase-like (PK-like)"/>
    <property type="match status" value="1"/>
</dbReference>
<dbReference type="PROSITE" id="PS50011">
    <property type="entry name" value="PROTEIN_KINASE_DOM"/>
    <property type="match status" value="1"/>
</dbReference>
<evidence type="ECO:0000256" key="11">
    <source>
        <dbReference type="SAM" id="Phobius"/>
    </source>
</evidence>
<keyword evidence="11" id="KW-0812">Transmembrane</keyword>
<dbReference type="Proteomes" id="UP000477750">
    <property type="component" value="Unassembled WGS sequence"/>
</dbReference>
<keyword evidence="7" id="KW-0067">ATP-binding</keyword>
<dbReference type="AlphaFoldDB" id="A0A6L5GF90"/>
<reference evidence="14 15" key="1">
    <citation type="submission" date="2019-10" db="EMBL/GenBank/DDBJ databases">
        <title>Glycomyces albidus sp. nov., a novel actinomycete isolated from rhizosphere soil of wheat (Triticum aestivum L.).</title>
        <authorList>
            <person name="Qian L."/>
        </authorList>
    </citation>
    <scope>NUCLEOTIDE SEQUENCE [LARGE SCALE GENOMIC DNA]</scope>
    <source>
        <strain evidence="14 15">NEAU-7082</strain>
    </source>
</reference>
<evidence type="ECO:0000256" key="7">
    <source>
        <dbReference type="ARBA" id="ARBA00022840"/>
    </source>
</evidence>
<dbReference type="SMART" id="SM00220">
    <property type="entry name" value="S_TKc"/>
    <property type="match status" value="1"/>
</dbReference>
<comment type="catalytic activity">
    <reaction evidence="8">
        <text>L-threonyl-[protein] + ATP = O-phospho-L-threonyl-[protein] + ADP + H(+)</text>
        <dbReference type="Rhea" id="RHEA:46608"/>
        <dbReference type="Rhea" id="RHEA-COMP:11060"/>
        <dbReference type="Rhea" id="RHEA-COMP:11605"/>
        <dbReference type="ChEBI" id="CHEBI:15378"/>
        <dbReference type="ChEBI" id="CHEBI:30013"/>
        <dbReference type="ChEBI" id="CHEBI:30616"/>
        <dbReference type="ChEBI" id="CHEBI:61977"/>
        <dbReference type="ChEBI" id="CHEBI:456216"/>
        <dbReference type="EC" id="2.7.11.1"/>
    </reaction>
</comment>
<organism evidence="14 15">
    <name type="scientific">Glycomyces albidus</name>
    <dbReference type="NCBI Taxonomy" id="2656774"/>
    <lineage>
        <taxon>Bacteria</taxon>
        <taxon>Bacillati</taxon>
        <taxon>Actinomycetota</taxon>
        <taxon>Actinomycetes</taxon>
        <taxon>Glycomycetales</taxon>
        <taxon>Glycomycetaceae</taxon>
        <taxon>Glycomyces</taxon>
    </lineage>
</organism>
<evidence type="ECO:0000256" key="3">
    <source>
        <dbReference type="ARBA" id="ARBA00022679"/>
    </source>
</evidence>
<keyword evidence="5" id="KW-0547">Nucleotide-binding</keyword>
<feature type="region of interest" description="Disordered" evidence="10">
    <location>
        <begin position="362"/>
        <end position="457"/>
    </location>
</feature>
<dbReference type="Gene3D" id="3.30.10.20">
    <property type="match status" value="1"/>
</dbReference>
<evidence type="ECO:0000313" key="14">
    <source>
        <dbReference type="EMBL" id="MQM28261.1"/>
    </source>
</evidence>
<dbReference type="SMART" id="SM00740">
    <property type="entry name" value="PASTA"/>
    <property type="match status" value="1"/>
</dbReference>
<dbReference type="EMBL" id="WIAO01000039">
    <property type="protein sequence ID" value="MQM28261.1"/>
    <property type="molecule type" value="Genomic_DNA"/>
</dbReference>
<evidence type="ECO:0000256" key="9">
    <source>
        <dbReference type="ARBA" id="ARBA00048679"/>
    </source>
</evidence>
<dbReference type="InterPro" id="IPR011009">
    <property type="entry name" value="Kinase-like_dom_sf"/>
</dbReference>